<sequence length="256" mass="27382">MWHSPYPRHTQRARLRRMGAFACLMAVLLIGFVLGRGSRGQEVADQIFLNDVPGSPSPTAAPKAGRAGSVDQRVPLGRVARPSEIVQTPRVRRTPRPSVSPRNSIDGSDGDEESRYILRGEGGEDSGPPALSALESEAVRLINVTRKRAGCAPFRVDARLVQAARTHSAEMAATGRLSHESPDGSSPWDRMEAAGYRDGGAENIGRGSTTAADAVRSWMASSGHRRNILNCALTVTGVGVVDGPAGPWWTQDFGYS</sequence>
<feature type="domain" description="SCP" evidence="2">
    <location>
        <begin position="139"/>
        <end position="253"/>
    </location>
</feature>
<proteinExistence type="predicted"/>
<dbReference type="Pfam" id="PF00188">
    <property type="entry name" value="CAP"/>
    <property type="match status" value="1"/>
</dbReference>
<dbReference type="EMBL" id="BOOK01000037">
    <property type="protein sequence ID" value="GII03158.1"/>
    <property type="molecule type" value="Genomic_DNA"/>
</dbReference>
<dbReference type="PANTHER" id="PTHR31157">
    <property type="entry name" value="SCP DOMAIN-CONTAINING PROTEIN"/>
    <property type="match status" value="1"/>
</dbReference>
<comment type="caution">
    <text evidence="3">The sequence shown here is derived from an EMBL/GenBank/DDBJ whole genome shotgun (WGS) entry which is preliminary data.</text>
</comment>
<dbReference type="CDD" id="cd05379">
    <property type="entry name" value="CAP_bacterial"/>
    <property type="match status" value="1"/>
</dbReference>
<evidence type="ECO:0000313" key="3">
    <source>
        <dbReference type="EMBL" id="GII03158.1"/>
    </source>
</evidence>
<gene>
    <name evidence="3" type="ORF">Pta02_51660</name>
</gene>
<keyword evidence="4" id="KW-1185">Reference proteome</keyword>
<dbReference type="InterPro" id="IPR014044">
    <property type="entry name" value="CAP_dom"/>
</dbReference>
<dbReference type="Proteomes" id="UP000634476">
    <property type="component" value="Unassembled WGS sequence"/>
</dbReference>
<dbReference type="Gene3D" id="3.40.33.10">
    <property type="entry name" value="CAP"/>
    <property type="match status" value="1"/>
</dbReference>
<dbReference type="SUPFAM" id="SSF55797">
    <property type="entry name" value="PR-1-like"/>
    <property type="match status" value="1"/>
</dbReference>
<accession>A0A8J3WVW8</accession>
<dbReference type="InterPro" id="IPR035940">
    <property type="entry name" value="CAP_sf"/>
</dbReference>
<dbReference type="PANTHER" id="PTHR31157:SF1">
    <property type="entry name" value="SCP DOMAIN-CONTAINING PROTEIN"/>
    <property type="match status" value="1"/>
</dbReference>
<feature type="compositionally biased region" description="Basic and acidic residues" evidence="1">
    <location>
        <begin position="113"/>
        <end position="122"/>
    </location>
</feature>
<name>A0A8J3WVW8_9ACTN</name>
<reference evidence="3" key="1">
    <citation type="submission" date="2021-01" db="EMBL/GenBank/DDBJ databases">
        <title>Whole genome shotgun sequence of Planobispora takensis NBRC 109077.</title>
        <authorList>
            <person name="Komaki H."/>
            <person name="Tamura T."/>
        </authorList>
    </citation>
    <scope>NUCLEOTIDE SEQUENCE</scope>
    <source>
        <strain evidence="3">NBRC 109077</strain>
    </source>
</reference>
<evidence type="ECO:0000259" key="2">
    <source>
        <dbReference type="Pfam" id="PF00188"/>
    </source>
</evidence>
<protein>
    <recommendedName>
        <fullName evidence="2">SCP domain-containing protein</fullName>
    </recommendedName>
</protein>
<organism evidence="3 4">
    <name type="scientific">Planobispora takensis</name>
    <dbReference type="NCBI Taxonomy" id="1367882"/>
    <lineage>
        <taxon>Bacteria</taxon>
        <taxon>Bacillati</taxon>
        <taxon>Actinomycetota</taxon>
        <taxon>Actinomycetes</taxon>
        <taxon>Streptosporangiales</taxon>
        <taxon>Streptosporangiaceae</taxon>
        <taxon>Planobispora</taxon>
    </lineage>
</organism>
<feature type="region of interest" description="Disordered" evidence="1">
    <location>
        <begin position="53"/>
        <end position="131"/>
    </location>
</feature>
<evidence type="ECO:0000313" key="4">
    <source>
        <dbReference type="Proteomes" id="UP000634476"/>
    </source>
</evidence>
<dbReference type="AlphaFoldDB" id="A0A8J3WVW8"/>
<evidence type="ECO:0000256" key="1">
    <source>
        <dbReference type="SAM" id="MobiDB-lite"/>
    </source>
</evidence>